<comment type="catalytic activity">
    <reaction evidence="7">
        <text>L-threonyl-[protein] + ATP = O-phospho-L-threonyl-[protein] + ADP + H(+)</text>
        <dbReference type="Rhea" id="RHEA:46608"/>
        <dbReference type="Rhea" id="RHEA-COMP:11060"/>
        <dbReference type="Rhea" id="RHEA-COMP:11605"/>
        <dbReference type="ChEBI" id="CHEBI:15378"/>
        <dbReference type="ChEBI" id="CHEBI:30013"/>
        <dbReference type="ChEBI" id="CHEBI:30616"/>
        <dbReference type="ChEBI" id="CHEBI:61977"/>
        <dbReference type="ChEBI" id="CHEBI:456216"/>
        <dbReference type="EC" id="2.7.11.1"/>
    </reaction>
</comment>
<keyword evidence="6" id="KW-0067">ATP-binding</keyword>
<feature type="domain" description="Protein kinase" evidence="9">
    <location>
        <begin position="1"/>
        <end position="220"/>
    </location>
</feature>
<dbReference type="Proteomes" id="UP000187209">
    <property type="component" value="Unassembled WGS sequence"/>
</dbReference>
<dbReference type="InterPro" id="IPR051131">
    <property type="entry name" value="NEK_Ser/Thr_kinase_NIMA"/>
</dbReference>
<dbReference type="InterPro" id="IPR011009">
    <property type="entry name" value="Kinase-like_dom_sf"/>
</dbReference>
<reference evidence="10 11" key="1">
    <citation type="submission" date="2016-11" db="EMBL/GenBank/DDBJ databases">
        <title>The macronuclear genome of Stentor coeruleus: a giant cell with tiny introns.</title>
        <authorList>
            <person name="Slabodnick M."/>
            <person name="Ruby J.G."/>
            <person name="Reiff S.B."/>
            <person name="Swart E.C."/>
            <person name="Gosai S."/>
            <person name="Prabakaran S."/>
            <person name="Witkowska E."/>
            <person name="Larue G.E."/>
            <person name="Fisher S."/>
            <person name="Freeman R.M."/>
            <person name="Gunawardena J."/>
            <person name="Chu W."/>
            <person name="Stover N.A."/>
            <person name="Gregory B.D."/>
            <person name="Nowacki M."/>
            <person name="Derisi J."/>
            <person name="Roy S.W."/>
            <person name="Marshall W.F."/>
            <person name="Sood P."/>
        </authorList>
    </citation>
    <scope>NUCLEOTIDE SEQUENCE [LARGE SCALE GENOMIC DNA]</scope>
    <source>
        <strain evidence="10">WM001</strain>
    </source>
</reference>
<evidence type="ECO:0000259" key="9">
    <source>
        <dbReference type="PROSITE" id="PS50011"/>
    </source>
</evidence>
<keyword evidence="2" id="KW-0723">Serine/threonine-protein kinase</keyword>
<evidence type="ECO:0000313" key="10">
    <source>
        <dbReference type="EMBL" id="OMJ91204.1"/>
    </source>
</evidence>
<evidence type="ECO:0000256" key="1">
    <source>
        <dbReference type="ARBA" id="ARBA00012513"/>
    </source>
</evidence>
<proteinExistence type="predicted"/>
<keyword evidence="11" id="KW-1185">Reference proteome</keyword>
<dbReference type="Gene3D" id="1.10.510.10">
    <property type="entry name" value="Transferase(Phosphotransferase) domain 1"/>
    <property type="match status" value="1"/>
</dbReference>
<keyword evidence="3" id="KW-0808">Transferase</keyword>
<dbReference type="PROSITE" id="PS00108">
    <property type="entry name" value="PROTEIN_KINASE_ST"/>
    <property type="match status" value="1"/>
</dbReference>
<protein>
    <recommendedName>
        <fullName evidence="1">non-specific serine/threonine protein kinase</fullName>
        <ecNumber evidence="1">2.7.11.1</ecNumber>
    </recommendedName>
</protein>
<evidence type="ECO:0000256" key="8">
    <source>
        <dbReference type="ARBA" id="ARBA00048679"/>
    </source>
</evidence>
<evidence type="ECO:0000256" key="6">
    <source>
        <dbReference type="ARBA" id="ARBA00022840"/>
    </source>
</evidence>
<dbReference type="PANTHER" id="PTHR44899">
    <property type="entry name" value="CAMK FAMILY PROTEIN KINASE"/>
    <property type="match status" value="1"/>
</dbReference>
<evidence type="ECO:0000256" key="4">
    <source>
        <dbReference type="ARBA" id="ARBA00022741"/>
    </source>
</evidence>
<dbReference type="EC" id="2.7.11.1" evidence="1"/>
<dbReference type="InterPro" id="IPR000719">
    <property type="entry name" value="Prot_kinase_dom"/>
</dbReference>
<dbReference type="OrthoDB" id="248923at2759"/>
<evidence type="ECO:0000256" key="7">
    <source>
        <dbReference type="ARBA" id="ARBA00047899"/>
    </source>
</evidence>
<dbReference type="AlphaFoldDB" id="A0A1R2CQC6"/>
<evidence type="ECO:0000256" key="5">
    <source>
        <dbReference type="ARBA" id="ARBA00022777"/>
    </source>
</evidence>
<dbReference type="EMBL" id="MPUH01000086">
    <property type="protein sequence ID" value="OMJ91204.1"/>
    <property type="molecule type" value="Genomic_DNA"/>
</dbReference>
<dbReference type="PANTHER" id="PTHR44899:SF3">
    <property type="entry name" value="SERINE_THREONINE-PROTEIN KINASE NEK1"/>
    <property type="match status" value="1"/>
</dbReference>
<dbReference type="SUPFAM" id="SSF56112">
    <property type="entry name" value="Protein kinase-like (PK-like)"/>
    <property type="match status" value="1"/>
</dbReference>
<sequence>MNQNEREQTVKEASILGCLDHPYIIKLKEAFFSKKGKLCIVMDYADSGDLNGLIKTRKGEKFSEDQIISWFVQICLALKHIHDRKILHRDLKSQNIFMNKDGSIKLGDFGIAKMLNQTMENAKTIVGTPYYLSPELIENKPYNFKSDIWSMGVLLYEMCALAPPFQSNSIHGLALKIVRGIYTPLGSEYSRELKLLISNLLSVDAKQRPSIHEVLKIPIILRNIQKFLTESQYNEEFSHTIIHLTPVLEESSARKKKKMLRKILKRRKELETLNDIKERTDKEKIICEMSALILEGDSEESTIVVSEGNEDDYENQDDNEEYEEANIDKAQQFRLCLENMMGDEVFEEVYMIVKHISLSDYCDNFDVYFEQTRHLLSHKLQKKYVPMIKALIEMEQNNI</sequence>
<evidence type="ECO:0000256" key="2">
    <source>
        <dbReference type="ARBA" id="ARBA00022527"/>
    </source>
</evidence>
<keyword evidence="4" id="KW-0547">Nucleotide-binding</keyword>
<dbReference type="InterPro" id="IPR008271">
    <property type="entry name" value="Ser/Thr_kinase_AS"/>
</dbReference>
<dbReference type="FunFam" id="1.10.510.10:FF:000172">
    <property type="entry name" value="serine/threonine-protein kinase Nek1 isoform X1"/>
    <property type="match status" value="1"/>
</dbReference>
<dbReference type="GO" id="GO:0004674">
    <property type="term" value="F:protein serine/threonine kinase activity"/>
    <property type="evidence" value="ECO:0007669"/>
    <property type="project" value="UniProtKB-KW"/>
</dbReference>
<dbReference type="PROSITE" id="PS50011">
    <property type="entry name" value="PROTEIN_KINASE_DOM"/>
    <property type="match status" value="1"/>
</dbReference>
<dbReference type="Pfam" id="PF00069">
    <property type="entry name" value="Pkinase"/>
    <property type="match status" value="1"/>
</dbReference>
<name>A0A1R2CQC6_9CILI</name>
<dbReference type="SMART" id="SM00220">
    <property type="entry name" value="S_TKc"/>
    <property type="match status" value="1"/>
</dbReference>
<organism evidence="10 11">
    <name type="scientific">Stentor coeruleus</name>
    <dbReference type="NCBI Taxonomy" id="5963"/>
    <lineage>
        <taxon>Eukaryota</taxon>
        <taxon>Sar</taxon>
        <taxon>Alveolata</taxon>
        <taxon>Ciliophora</taxon>
        <taxon>Postciliodesmatophora</taxon>
        <taxon>Heterotrichea</taxon>
        <taxon>Heterotrichida</taxon>
        <taxon>Stentoridae</taxon>
        <taxon>Stentor</taxon>
    </lineage>
</organism>
<accession>A0A1R2CQC6</accession>
<dbReference type="CDD" id="cd08215">
    <property type="entry name" value="STKc_Nek"/>
    <property type="match status" value="1"/>
</dbReference>
<evidence type="ECO:0000313" key="11">
    <source>
        <dbReference type="Proteomes" id="UP000187209"/>
    </source>
</evidence>
<comment type="catalytic activity">
    <reaction evidence="8">
        <text>L-seryl-[protein] + ATP = O-phospho-L-seryl-[protein] + ADP + H(+)</text>
        <dbReference type="Rhea" id="RHEA:17989"/>
        <dbReference type="Rhea" id="RHEA-COMP:9863"/>
        <dbReference type="Rhea" id="RHEA-COMP:11604"/>
        <dbReference type="ChEBI" id="CHEBI:15378"/>
        <dbReference type="ChEBI" id="CHEBI:29999"/>
        <dbReference type="ChEBI" id="CHEBI:30616"/>
        <dbReference type="ChEBI" id="CHEBI:83421"/>
        <dbReference type="ChEBI" id="CHEBI:456216"/>
        <dbReference type="EC" id="2.7.11.1"/>
    </reaction>
</comment>
<dbReference type="GO" id="GO:0005524">
    <property type="term" value="F:ATP binding"/>
    <property type="evidence" value="ECO:0007669"/>
    <property type="project" value="UniProtKB-KW"/>
</dbReference>
<comment type="caution">
    <text evidence="10">The sequence shown here is derived from an EMBL/GenBank/DDBJ whole genome shotgun (WGS) entry which is preliminary data.</text>
</comment>
<keyword evidence="5" id="KW-0418">Kinase</keyword>
<evidence type="ECO:0000256" key="3">
    <source>
        <dbReference type="ARBA" id="ARBA00022679"/>
    </source>
</evidence>
<gene>
    <name evidence="10" type="ORF">SteCoe_6272</name>
</gene>